<feature type="domain" description="PDZ" evidence="4">
    <location>
        <begin position="230"/>
        <end position="310"/>
    </location>
</feature>
<keyword evidence="6" id="KW-1185">Reference proteome</keyword>
<keyword evidence="1" id="KW-0677">Repeat</keyword>
<dbReference type="STRING" id="43700.ENSMALP00000010954"/>
<reference evidence="5" key="2">
    <citation type="submission" date="2025-09" db="UniProtKB">
        <authorList>
            <consortium name="Ensembl"/>
        </authorList>
    </citation>
    <scope>IDENTIFICATION</scope>
</reference>
<evidence type="ECO:0000256" key="1">
    <source>
        <dbReference type="ARBA" id="ARBA00022737"/>
    </source>
</evidence>
<organism evidence="5 6">
    <name type="scientific">Monopterus albus</name>
    <name type="common">Swamp eel</name>
    <dbReference type="NCBI Taxonomy" id="43700"/>
    <lineage>
        <taxon>Eukaryota</taxon>
        <taxon>Metazoa</taxon>
        <taxon>Chordata</taxon>
        <taxon>Craniata</taxon>
        <taxon>Vertebrata</taxon>
        <taxon>Euteleostomi</taxon>
        <taxon>Actinopterygii</taxon>
        <taxon>Neopterygii</taxon>
        <taxon>Teleostei</taxon>
        <taxon>Neoteleostei</taxon>
        <taxon>Acanthomorphata</taxon>
        <taxon>Anabantaria</taxon>
        <taxon>Synbranchiformes</taxon>
        <taxon>Synbranchidae</taxon>
        <taxon>Monopterus</taxon>
    </lineage>
</organism>
<dbReference type="CDD" id="cd06768">
    <property type="entry name" value="PDZ_NHERF-like"/>
    <property type="match status" value="4"/>
</dbReference>
<evidence type="ECO:0000256" key="2">
    <source>
        <dbReference type="ARBA" id="ARBA00038110"/>
    </source>
</evidence>
<feature type="domain" description="PDZ" evidence="4">
    <location>
        <begin position="382"/>
        <end position="462"/>
    </location>
</feature>
<dbReference type="GO" id="GO:0016324">
    <property type="term" value="C:apical plasma membrane"/>
    <property type="evidence" value="ECO:0007669"/>
    <property type="project" value="TreeGrafter"/>
</dbReference>
<protein>
    <recommendedName>
        <fullName evidence="4">PDZ domain-containing protein</fullName>
    </recommendedName>
</protein>
<dbReference type="GeneID" id="109965412"/>
<comment type="similarity">
    <text evidence="2">Belongs to the NHER family.</text>
</comment>
<name>A0A3Q3IZ48_MONAL</name>
<dbReference type="OrthoDB" id="10009200at2759"/>
<feature type="domain" description="PDZ" evidence="4">
    <location>
        <begin position="8"/>
        <end position="89"/>
    </location>
</feature>
<dbReference type="GO" id="GO:0072659">
    <property type="term" value="P:protein localization to plasma membrane"/>
    <property type="evidence" value="ECO:0007669"/>
    <property type="project" value="TreeGrafter"/>
</dbReference>
<evidence type="ECO:0000313" key="6">
    <source>
        <dbReference type="Proteomes" id="UP000261600"/>
    </source>
</evidence>
<evidence type="ECO:0000313" key="5">
    <source>
        <dbReference type="Ensembl" id="ENSMALP00000010954.1"/>
    </source>
</evidence>
<dbReference type="KEGG" id="malb:109965412"/>
<accession>A0A3Q3IZ48</accession>
<evidence type="ECO:0000259" key="4">
    <source>
        <dbReference type="PROSITE" id="PS50106"/>
    </source>
</evidence>
<reference evidence="5" key="1">
    <citation type="submission" date="2025-08" db="UniProtKB">
        <authorList>
            <consortium name="Ensembl"/>
        </authorList>
    </citation>
    <scope>IDENTIFICATION</scope>
</reference>
<dbReference type="CTD" id="5174"/>
<dbReference type="SMART" id="SM00228">
    <property type="entry name" value="PDZ"/>
    <property type="match status" value="4"/>
</dbReference>
<dbReference type="SUPFAM" id="SSF50156">
    <property type="entry name" value="PDZ domain-like"/>
    <property type="match status" value="4"/>
</dbReference>
<feature type="compositionally biased region" description="Basic and acidic residues" evidence="3">
    <location>
        <begin position="488"/>
        <end position="505"/>
    </location>
</feature>
<dbReference type="InterPro" id="IPR051067">
    <property type="entry name" value="NHER"/>
</dbReference>
<dbReference type="Gene3D" id="2.30.42.10">
    <property type="match status" value="4"/>
</dbReference>
<feature type="domain" description="PDZ" evidence="4">
    <location>
        <begin position="122"/>
        <end position="202"/>
    </location>
</feature>
<dbReference type="InterPro" id="IPR001478">
    <property type="entry name" value="PDZ"/>
</dbReference>
<dbReference type="GO" id="GO:0043495">
    <property type="term" value="F:protein-membrane adaptor activity"/>
    <property type="evidence" value="ECO:0007669"/>
    <property type="project" value="TreeGrafter"/>
</dbReference>
<dbReference type="Ensembl" id="ENSMALT00000011188.1">
    <property type="protein sequence ID" value="ENSMALP00000010954.1"/>
    <property type="gene ID" value="ENSMALG00000007809.1"/>
</dbReference>
<dbReference type="InterPro" id="IPR036034">
    <property type="entry name" value="PDZ_sf"/>
</dbReference>
<feature type="region of interest" description="Disordered" evidence="3">
    <location>
        <begin position="488"/>
        <end position="534"/>
    </location>
</feature>
<dbReference type="PANTHER" id="PTHR14191:SF6">
    <property type="entry name" value="NA(+)_H(+) EXCHANGE REGULATORY COFACTOR NHE-RF3-RELATED"/>
    <property type="match status" value="1"/>
</dbReference>
<proteinExistence type="inferred from homology"/>
<dbReference type="RefSeq" id="XP_020465071.1">
    <property type="nucleotide sequence ID" value="XM_020609415.1"/>
</dbReference>
<dbReference type="PROSITE" id="PS50106">
    <property type="entry name" value="PDZ"/>
    <property type="match status" value="4"/>
</dbReference>
<evidence type="ECO:0000256" key="3">
    <source>
        <dbReference type="SAM" id="MobiDB-lite"/>
    </source>
</evidence>
<dbReference type="Pfam" id="PF00595">
    <property type="entry name" value="PDZ"/>
    <property type="match status" value="4"/>
</dbReference>
<dbReference type="Proteomes" id="UP000261600">
    <property type="component" value="Unplaced"/>
</dbReference>
<dbReference type="AlphaFoldDB" id="A0A3Q3IZ48"/>
<dbReference type="PANTHER" id="PTHR14191">
    <property type="entry name" value="PDZ DOMAIN CONTAINING PROTEIN"/>
    <property type="match status" value="1"/>
</dbReference>
<sequence length="534" mass="58849">MATYKPRVISLTKRPGQTFGFFLRTEQTEEGHLIRSLEMGGQAELAGFKDGDRILRINGTFVDGLSHLEVVELVQNSGTSVTFHILDEASYKQAKEQGVNLCGPQSAPLVNGAATQDLKPKLCYLLKSKKGYGFAFCSVKGKQGLFMTEVIPGSVADRAGVKAKDRLVEVNGENVEDSTHDQVADKIKLAGDSLMLLLVDAETDRYYQNRHMKIRAWLATTKHLPHKPRIIEMTKRSDGYGFVLKQEPRQTGHFINDIDRGSPADRAGLKKMDRLVAVDGKEVDNWSHKQVVGRIKQSGNECCLLVVDKDTDQMYKQGNVSPMLFWGEIKEFNSPPSYIEAINLPVNLCGPQSAPLVNGAATIDKPPSTPAQEREEALKPKLCKMKKTTAGYGFHLSGIQGVQGQYISEVVTGGAADKAGLEDDDIVVEVNGVNVEQSSHEEVVAMIHRGGSSLEMLVAKKNVYDQLKAKEEANTRLLLGEASYVDVHTADSPDTRRENRHKVEARPQTPPRPARRRTSSVSSSSSNDSFDIRF</sequence>